<feature type="transmembrane region" description="Helical" evidence="3">
    <location>
        <begin position="372"/>
        <end position="395"/>
    </location>
</feature>
<evidence type="ECO:0000256" key="3">
    <source>
        <dbReference type="SAM" id="Phobius"/>
    </source>
</evidence>
<keyword evidence="3" id="KW-0812">Transmembrane</keyword>
<comment type="caution">
    <text evidence="5">The sequence shown here is derived from an EMBL/GenBank/DDBJ whole genome shotgun (WGS) entry which is preliminary data.</text>
</comment>
<sequence length="770" mass="82028">MSLVKRAFLAAALLLALGVPSPAPGAAPPPPTDPSSPAAVDPSLCAASVHGWVARAGTEIAVPASAIACTGDRVRIRLTPTGAPPFDVDMAPATPRAFRTEGRWGLSPLLEVSDFRTTPLPRQHAFDAFCTWVAAHPDDITTGARATPSFLRSALPPIAHHAWRAPWALLLALLALLALFALAFRARRPSPSSDASLAPSPAPSPPALSSPPSPASAPPRAPLRTAAALFALALALRCVLGLWGPLHVNGQGGLWVLAATVDPSELQHYGSGYVELFSLVPAFGASGDLTLFALNTALGALSPVLLWALALRLGLTPRRALVPAVLLAFDPISVLTAATESYFPPILTCALLGAWSWLSAAHAAERRRPLDIALWTLAAAGAAITAVRLHPAAWIPTALSTTWLLLGFSWLHPASPSALSALSAPPAPSPPSASPSAPSAPPTRPPPRIAHHLGLIALLGAFTAATLWLTSGRAIVATLDAIHAGHLSRVDLGPAALWQHHRWPTWALLLLLSLLVRPRRLVPMLWLYTAADILLRRVYGQSALWQQSFDRLYLWPLLLGLAAAHLSPAHRDSARTLLARLLPARLSPARLLRERLSPARARRLWRIGARTTALAAALAAAALAIAVTWRLREPRTTDAQEYHWTRQALAHVPPECRVLYVGIAGRRNEFLPTFVVPNRAPGASIRLDTRRPNLLGDVLGDAPGCVRYVRVALCGSAEGAPGCDAIERQLDLHLLERRDHTSVESYRGFSFGPDPHTAIFDVRGVRPSRP</sequence>
<feature type="region of interest" description="Disordered" evidence="2">
    <location>
        <begin position="422"/>
        <end position="444"/>
    </location>
</feature>
<dbReference type="PANTHER" id="PTHR13037:SF24">
    <property type="entry name" value="POLYCOMB PROTEIN PCL-RELATED"/>
    <property type="match status" value="1"/>
</dbReference>
<protein>
    <recommendedName>
        <fullName evidence="7">Glycosyltransferase RgtA/B/C/D-like domain-containing protein</fullName>
    </recommendedName>
</protein>
<feature type="transmembrane region" description="Helical" evidence="3">
    <location>
        <begin position="449"/>
        <end position="469"/>
    </location>
</feature>
<feature type="signal peptide" evidence="4">
    <location>
        <begin position="1"/>
        <end position="25"/>
    </location>
</feature>
<proteinExistence type="predicted"/>
<dbReference type="AlphaFoldDB" id="A0A017T2F4"/>
<feature type="chain" id="PRO_5001499881" description="Glycosyltransferase RgtA/B/C/D-like domain-containing protein" evidence="4">
    <location>
        <begin position="26"/>
        <end position="770"/>
    </location>
</feature>
<keyword evidence="1" id="KW-0945">Host-virus interaction</keyword>
<reference evidence="5 6" key="1">
    <citation type="submission" date="2013-05" db="EMBL/GenBank/DDBJ databases">
        <title>Genome assembly of Chondromyces apiculatus DSM 436.</title>
        <authorList>
            <person name="Sharma G."/>
            <person name="Khatri I."/>
            <person name="Kaur C."/>
            <person name="Mayilraj S."/>
            <person name="Subramanian S."/>
        </authorList>
    </citation>
    <scope>NUCLEOTIDE SEQUENCE [LARGE SCALE GENOMIC DNA]</scope>
    <source>
        <strain evidence="5 6">DSM 436</strain>
    </source>
</reference>
<evidence type="ECO:0000313" key="6">
    <source>
        <dbReference type="Proteomes" id="UP000019678"/>
    </source>
</evidence>
<keyword evidence="3" id="KW-0472">Membrane</keyword>
<accession>A0A017T2F4</accession>
<keyword evidence="6" id="KW-1185">Reference proteome</keyword>
<feature type="transmembrane region" description="Helical" evidence="3">
    <location>
        <begin position="165"/>
        <end position="184"/>
    </location>
</feature>
<evidence type="ECO:0000256" key="2">
    <source>
        <dbReference type="SAM" id="MobiDB-lite"/>
    </source>
</evidence>
<dbReference type="PANTHER" id="PTHR13037">
    <property type="entry name" value="FORMIN"/>
    <property type="match status" value="1"/>
</dbReference>
<name>A0A017T2F4_9BACT</name>
<dbReference type="STRING" id="1192034.CAP_6621"/>
<dbReference type="Proteomes" id="UP000019678">
    <property type="component" value="Unassembled WGS sequence"/>
</dbReference>
<feature type="region of interest" description="Disordered" evidence="2">
    <location>
        <begin position="193"/>
        <end position="219"/>
    </location>
</feature>
<evidence type="ECO:0000256" key="1">
    <source>
        <dbReference type="ARBA" id="ARBA00022581"/>
    </source>
</evidence>
<keyword evidence="3" id="KW-1133">Transmembrane helix</keyword>
<keyword evidence="4" id="KW-0732">Signal</keyword>
<evidence type="ECO:0000313" key="5">
    <source>
        <dbReference type="EMBL" id="EYF02731.1"/>
    </source>
</evidence>
<feature type="compositionally biased region" description="Pro residues" evidence="2">
    <location>
        <begin position="425"/>
        <end position="444"/>
    </location>
</feature>
<organism evidence="5 6">
    <name type="scientific">Chondromyces apiculatus DSM 436</name>
    <dbReference type="NCBI Taxonomy" id="1192034"/>
    <lineage>
        <taxon>Bacteria</taxon>
        <taxon>Pseudomonadati</taxon>
        <taxon>Myxococcota</taxon>
        <taxon>Polyangia</taxon>
        <taxon>Polyangiales</taxon>
        <taxon>Polyangiaceae</taxon>
        <taxon>Chondromyces</taxon>
    </lineage>
</organism>
<feature type="transmembrane region" description="Helical" evidence="3">
    <location>
        <begin position="226"/>
        <end position="246"/>
    </location>
</feature>
<evidence type="ECO:0000256" key="4">
    <source>
        <dbReference type="SAM" id="SignalP"/>
    </source>
</evidence>
<feature type="transmembrane region" description="Helical" evidence="3">
    <location>
        <begin position="289"/>
        <end position="308"/>
    </location>
</feature>
<dbReference type="EMBL" id="ASRX01000056">
    <property type="protein sequence ID" value="EYF02731.1"/>
    <property type="molecule type" value="Genomic_DNA"/>
</dbReference>
<gene>
    <name evidence="5" type="ORF">CAP_6621</name>
</gene>
<feature type="compositionally biased region" description="Pro residues" evidence="2">
    <location>
        <begin position="200"/>
        <end position="219"/>
    </location>
</feature>
<feature type="transmembrane region" description="Helical" evidence="3">
    <location>
        <begin position="607"/>
        <end position="629"/>
    </location>
</feature>
<evidence type="ECO:0008006" key="7">
    <source>
        <dbReference type="Google" id="ProtNLM"/>
    </source>
</evidence>